<dbReference type="WBParaSite" id="nRc.2.0.1.t14818-RA">
    <property type="protein sequence ID" value="nRc.2.0.1.t14818-RA"/>
    <property type="gene ID" value="nRc.2.0.1.g14818"/>
</dbReference>
<protein>
    <submittedName>
        <fullName evidence="2">Uncharacterized protein</fullName>
    </submittedName>
</protein>
<organism evidence="1 2">
    <name type="scientific">Romanomermis culicivorax</name>
    <name type="common">Nematode worm</name>
    <dbReference type="NCBI Taxonomy" id="13658"/>
    <lineage>
        <taxon>Eukaryota</taxon>
        <taxon>Metazoa</taxon>
        <taxon>Ecdysozoa</taxon>
        <taxon>Nematoda</taxon>
        <taxon>Enoplea</taxon>
        <taxon>Dorylaimia</taxon>
        <taxon>Mermithida</taxon>
        <taxon>Mermithoidea</taxon>
        <taxon>Mermithidae</taxon>
        <taxon>Romanomermis</taxon>
    </lineage>
</organism>
<evidence type="ECO:0000313" key="2">
    <source>
        <dbReference type="WBParaSite" id="nRc.2.0.1.t14818-RA"/>
    </source>
</evidence>
<name>A0A915IMZ3_ROMCU</name>
<sequence>MEQSGTECNRHNVTERKGNFCSVRLNVTFGHFLENCSYPFRPKNVKRCARRITTDKIKAQLSFVQCQLFVYEVHPDESSSWPMRLSGRSDNDDDILEEIVCK</sequence>
<accession>A0A915IMZ3</accession>
<proteinExistence type="predicted"/>
<dbReference type="Proteomes" id="UP000887565">
    <property type="component" value="Unplaced"/>
</dbReference>
<evidence type="ECO:0000313" key="1">
    <source>
        <dbReference type="Proteomes" id="UP000887565"/>
    </source>
</evidence>
<keyword evidence="1" id="KW-1185">Reference proteome</keyword>
<dbReference type="AlphaFoldDB" id="A0A915IMZ3"/>
<reference evidence="2" key="1">
    <citation type="submission" date="2022-11" db="UniProtKB">
        <authorList>
            <consortium name="WormBaseParasite"/>
        </authorList>
    </citation>
    <scope>IDENTIFICATION</scope>
</reference>